<dbReference type="InterPro" id="IPR036641">
    <property type="entry name" value="HPT_dom_sf"/>
</dbReference>
<comment type="similarity">
    <text evidence="3">In the N-terminal section; belongs to the phytochrome family.</text>
</comment>
<sequence>MHPKIKHMRFQKNLRKWQLSGKARPIIGLLLALAAGYLGNHVSLPLFFSVEFIFGSIITLMVASLYGTVWGTIAAAIATTYTYMAWGHPYAMIIMTCEVLFVGLLLRRWSQNILLLDAIYWFTLGMPMVWLFYHGFLQMAPIQAGVIVLKQSVNGILNALIASLILNYLPVSQWLGRRQTPKTLSLRETLFNLLVAFVFLPALLLTVWQGQRVFDDIQTDITGELESTATTIVSEVRFWYDQHLHAVKELGKIARSSMDNPSLSLQQSTTQLQQAFPGFLKMYLVDQEGTIIAASPTINNQGEAILGTSIANKPSFFQAKNSRKAIISEVHKGPTTEIPHVGLSVPIEVESMGFQGLAYASLGFEKLEKLLKNTATNHQLNITLIDNSYQIIATTQPELEKFKKFRNYEGGEKRSIAPNIYQWLPEGNPIMRRWMGSFYVTEAPLGDDIPWRLVIATPTAPFINQLQLGYIKNLALMLTLTAVALILALLLSRQLVTPLSHLATTSTNLPEKLLSKETPDWPKSVITEIKSLADNFQEMALSLQGKFQELNTAKQTLEERVKERTEQLRLSQERLQLALDSTEDGLWDWKIITNECYFSPRWFQMLEYQNGELDYLTSTWEQLIHPEDAERVAFTLQEHLAGRGSYELEHRLRQKSGNWLWILARGKVVERDENGQPLRMVGTNIDITPRKQAEAELQQAKAMAEAANRAKSQFLANMSHEIRTPMNGILGMAGLLATTDLDAEQKDFVDTIKTSADNLLVIINDILDFSKLEAGEMQLETVEFELQACLEEVIKLLSPQAVTKGLNIEIFVAPEVPKKLQGDVGRLRQVLLNLAGNAIKFTDRGEISIRVTLGDPSILASNVPLMLNGAADSRELSIPLCFAVRDTGIGIAPGDQQKLFQSFSQVDPSMTRKYGGTGLGLAICKQLVELMGGKIDVESEPGVGSTFWFVVPFGKHLEDTFSGCRLLAVSPDQANRQLLKMLAENWGMEVIEATHGLEALKLLHQQQDLPYHLAVIDWEMPHLDGEMLAQIIRLNSAWSSLMLVAMTPQNLPLETIAYLREIGVNSYVQKPPESSQTFGSFLPVLSSLSLSLNFSKNTPKLETNWNTGDDESNGLNDLHILVVEDNAINQKVFVNQLKMLGYRADCVGNGKESLEMLAHFHYDIVFMDCQMPVLDGYEATREIRRREGNKAHTVVIALTAHAMKGDREKCLEAGMDDYASKPVKMGELKALIDRWGGEKSKMVHEELTIVPAQTKPNPIAPAPGAVLDYKRLKEISDGYNSFVVAILQAFVEDARHNMAAIEVAIKATDWETLRNQAHQLKGASANVGAPLVREMAAQLETQARQQSLSDAPELVANIAQNLAAIEIEISHLIQAQSQ</sequence>
<dbReference type="GO" id="GO:0005886">
    <property type="term" value="C:plasma membrane"/>
    <property type="evidence" value="ECO:0007669"/>
    <property type="project" value="UniProtKB-SubCell"/>
</dbReference>
<evidence type="ECO:0000256" key="19">
    <source>
        <dbReference type="SAM" id="Phobius"/>
    </source>
</evidence>
<dbReference type="InterPro" id="IPR004358">
    <property type="entry name" value="Sig_transdc_His_kin-like_C"/>
</dbReference>
<keyword evidence="9" id="KW-0547">Nucleotide-binding</keyword>
<evidence type="ECO:0000313" key="24">
    <source>
        <dbReference type="EMBL" id="HGG00621.1"/>
    </source>
</evidence>
<dbReference type="EMBL" id="DSPX01000080">
    <property type="protein sequence ID" value="HGG00621.1"/>
    <property type="molecule type" value="Genomic_DNA"/>
</dbReference>
<keyword evidence="10" id="KW-0418">Kinase</keyword>
<keyword evidence="13" id="KW-0902">Two-component regulatory system</keyword>
<feature type="coiled-coil region" evidence="18">
    <location>
        <begin position="540"/>
        <end position="574"/>
    </location>
</feature>
<dbReference type="FunFam" id="3.30.565.10:FF:000010">
    <property type="entry name" value="Sensor histidine kinase RcsC"/>
    <property type="match status" value="1"/>
</dbReference>
<comment type="caution">
    <text evidence="24">The sequence shown here is derived from an EMBL/GenBank/DDBJ whole genome shotgun (WGS) entry which is preliminary data.</text>
</comment>
<dbReference type="Pfam" id="PF00072">
    <property type="entry name" value="Response_reg"/>
    <property type="match status" value="2"/>
</dbReference>
<dbReference type="GO" id="GO:0000155">
    <property type="term" value="F:phosphorelay sensor kinase activity"/>
    <property type="evidence" value="ECO:0007669"/>
    <property type="project" value="InterPro"/>
</dbReference>
<dbReference type="SUPFAM" id="SSF52172">
    <property type="entry name" value="CheY-like"/>
    <property type="match status" value="2"/>
</dbReference>
<dbReference type="SMART" id="SM00086">
    <property type="entry name" value="PAC"/>
    <property type="match status" value="1"/>
</dbReference>
<feature type="transmembrane region" description="Helical" evidence="19">
    <location>
        <begin position="118"/>
        <end position="136"/>
    </location>
</feature>
<evidence type="ECO:0000259" key="22">
    <source>
        <dbReference type="PROSITE" id="PS50113"/>
    </source>
</evidence>
<name>A0A7C3ZLC1_9CYAN</name>
<accession>A0A7C3ZLC1</accession>
<feature type="domain" description="PAC" evidence="22">
    <location>
        <begin position="646"/>
        <end position="699"/>
    </location>
</feature>
<evidence type="ECO:0000256" key="16">
    <source>
        <dbReference type="PROSITE-ProRule" id="PRU00110"/>
    </source>
</evidence>
<dbReference type="Pfam" id="PF01627">
    <property type="entry name" value="Hpt"/>
    <property type="match status" value="1"/>
</dbReference>
<feature type="transmembrane region" description="Helical" evidence="19">
    <location>
        <begin position="21"/>
        <end position="40"/>
    </location>
</feature>
<dbReference type="CDD" id="cd17546">
    <property type="entry name" value="REC_hyHK_CKI1_RcsC-like"/>
    <property type="match status" value="1"/>
</dbReference>
<feature type="domain" description="Response regulatory" evidence="21">
    <location>
        <begin position="1119"/>
        <end position="1236"/>
    </location>
</feature>
<dbReference type="NCBIfam" id="TIGR00229">
    <property type="entry name" value="sensory_box"/>
    <property type="match status" value="1"/>
</dbReference>
<proteinExistence type="inferred from homology"/>
<dbReference type="SMART" id="SM00091">
    <property type="entry name" value="PAS"/>
    <property type="match status" value="1"/>
</dbReference>
<gene>
    <name evidence="24" type="ORF">ENR15_08205</name>
</gene>
<feature type="domain" description="Histidine kinase" evidence="20">
    <location>
        <begin position="717"/>
        <end position="955"/>
    </location>
</feature>
<feature type="modified residue" description="4-aspartylphosphate" evidence="17">
    <location>
        <position position="1168"/>
    </location>
</feature>
<feature type="modified residue" description="4-aspartylphosphate" evidence="17">
    <location>
        <position position="1017"/>
    </location>
</feature>
<dbReference type="SUPFAM" id="SSF47384">
    <property type="entry name" value="Homodimeric domain of signal transducing histidine kinase"/>
    <property type="match status" value="1"/>
</dbReference>
<evidence type="ECO:0000256" key="6">
    <source>
        <dbReference type="ARBA" id="ARBA00022553"/>
    </source>
</evidence>
<dbReference type="InterPro" id="IPR001610">
    <property type="entry name" value="PAC"/>
</dbReference>
<comment type="catalytic activity">
    <reaction evidence="1">
        <text>ATP + protein L-histidine = ADP + protein N-phospho-L-histidine.</text>
        <dbReference type="EC" id="2.7.13.3"/>
    </reaction>
</comment>
<dbReference type="InterPro" id="IPR036890">
    <property type="entry name" value="HATPase_C_sf"/>
</dbReference>
<evidence type="ECO:0000256" key="17">
    <source>
        <dbReference type="PROSITE-ProRule" id="PRU00169"/>
    </source>
</evidence>
<dbReference type="CDD" id="cd00156">
    <property type="entry name" value="REC"/>
    <property type="match status" value="1"/>
</dbReference>
<feature type="transmembrane region" description="Helical" evidence="19">
    <location>
        <begin position="189"/>
        <end position="208"/>
    </location>
</feature>
<dbReference type="CDD" id="cd00130">
    <property type="entry name" value="PAS"/>
    <property type="match status" value="1"/>
</dbReference>
<evidence type="ECO:0000256" key="1">
    <source>
        <dbReference type="ARBA" id="ARBA00000085"/>
    </source>
</evidence>
<feature type="domain" description="Response regulatory" evidence="21">
    <location>
        <begin position="965"/>
        <end position="1085"/>
    </location>
</feature>
<keyword evidence="6 17" id="KW-0597">Phosphoprotein</keyword>
<dbReference type="Gene3D" id="1.10.287.130">
    <property type="match status" value="1"/>
</dbReference>
<dbReference type="PROSITE" id="PS50113">
    <property type="entry name" value="PAC"/>
    <property type="match status" value="1"/>
</dbReference>
<organism evidence="24">
    <name type="scientific">Planktothricoides sp. SpSt-374</name>
    <dbReference type="NCBI Taxonomy" id="2282167"/>
    <lineage>
        <taxon>Bacteria</taxon>
        <taxon>Bacillati</taxon>
        <taxon>Cyanobacteriota</taxon>
        <taxon>Cyanophyceae</taxon>
        <taxon>Oscillatoriophycideae</taxon>
        <taxon>Oscillatoriales</taxon>
        <taxon>Oscillatoriaceae</taxon>
        <taxon>Planktothricoides</taxon>
    </lineage>
</organism>
<protein>
    <recommendedName>
        <fullName evidence="15">Circadian input-output histidine kinase CikA</fullName>
        <ecNumber evidence="4">2.7.13.3</ecNumber>
    </recommendedName>
</protein>
<dbReference type="PANTHER" id="PTHR45339:SF1">
    <property type="entry name" value="HYBRID SIGNAL TRANSDUCTION HISTIDINE KINASE J"/>
    <property type="match status" value="1"/>
</dbReference>
<evidence type="ECO:0000256" key="4">
    <source>
        <dbReference type="ARBA" id="ARBA00012438"/>
    </source>
</evidence>
<dbReference type="Pfam" id="PF08447">
    <property type="entry name" value="PAS_3"/>
    <property type="match status" value="1"/>
</dbReference>
<feature type="transmembrane region" description="Helical" evidence="19">
    <location>
        <begin position="52"/>
        <end position="78"/>
    </location>
</feature>
<dbReference type="PANTHER" id="PTHR45339">
    <property type="entry name" value="HYBRID SIGNAL TRANSDUCTION HISTIDINE KINASE J"/>
    <property type="match status" value="1"/>
</dbReference>
<evidence type="ECO:0000256" key="2">
    <source>
        <dbReference type="ARBA" id="ARBA00004651"/>
    </source>
</evidence>
<evidence type="ECO:0000256" key="18">
    <source>
        <dbReference type="SAM" id="Coils"/>
    </source>
</evidence>
<dbReference type="Gene3D" id="3.30.450.20">
    <property type="entry name" value="PAS domain"/>
    <property type="match status" value="2"/>
</dbReference>
<evidence type="ECO:0000256" key="12">
    <source>
        <dbReference type="ARBA" id="ARBA00022989"/>
    </source>
</evidence>
<dbReference type="PROSITE" id="PS50894">
    <property type="entry name" value="HPT"/>
    <property type="match status" value="1"/>
</dbReference>
<dbReference type="GO" id="GO:0005524">
    <property type="term" value="F:ATP binding"/>
    <property type="evidence" value="ECO:0007669"/>
    <property type="project" value="UniProtKB-KW"/>
</dbReference>
<dbReference type="InterPro" id="IPR035965">
    <property type="entry name" value="PAS-like_dom_sf"/>
</dbReference>
<dbReference type="Pfam" id="PF02518">
    <property type="entry name" value="HATPase_c"/>
    <property type="match status" value="1"/>
</dbReference>
<dbReference type="SMART" id="SM00073">
    <property type="entry name" value="HPT"/>
    <property type="match status" value="1"/>
</dbReference>
<dbReference type="CDD" id="cd16922">
    <property type="entry name" value="HATPase_EvgS-ArcB-TorS-like"/>
    <property type="match status" value="1"/>
</dbReference>
<dbReference type="Pfam" id="PF00512">
    <property type="entry name" value="HisKA"/>
    <property type="match status" value="1"/>
</dbReference>
<dbReference type="PROSITE" id="PS50110">
    <property type="entry name" value="RESPONSE_REGULATORY"/>
    <property type="match status" value="2"/>
</dbReference>
<dbReference type="InterPro" id="IPR000700">
    <property type="entry name" value="PAS-assoc_C"/>
</dbReference>
<dbReference type="InterPro" id="IPR003594">
    <property type="entry name" value="HATPase_dom"/>
</dbReference>
<dbReference type="Gene3D" id="6.10.340.10">
    <property type="match status" value="1"/>
</dbReference>
<keyword evidence="12 19" id="KW-1133">Transmembrane helix</keyword>
<dbReference type="CDD" id="cd00088">
    <property type="entry name" value="HPT"/>
    <property type="match status" value="1"/>
</dbReference>
<dbReference type="InterPro" id="IPR011006">
    <property type="entry name" value="CheY-like_superfamily"/>
</dbReference>
<dbReference type="SUPFAM" id="SSF47226">
    <property type="entry name" value="Histidine-containing phosphotransfer domain, HPT domain"/>
    <property type="match status" value="1"/>
</dbReference>
<dbReference type="SUPFAM" id="SSF55874">
    <property type="entry name" value="ATPase domain of HSP90 chaperone/DNA topoisomerase II/histidine kinase"/>
    <property type="match status" value="1"/>
</dbReference>
<dbReference type="CDD" id="cd18773">
    <property type="entry name" value="PDC1_HK_sensor"/>
    <property type="match status" value="1"/>
</dbReference>
<dbReference type="SUPFAM" id="SSF55785">
    <property type="entry name" value="PYP-like sensor domain (PAS domain)"/>
    <property type="match status" value="1"/>
</dbReference>
<dbReference type="InterPro" id="IPR005467">
    <property type="entry name" value="His_kinase_dom"/>
</dbReference>
<comment type="subcellular location">
    <subcellularLocation>
        <location evidence="2">Cell membrane</location>
        <topology evidence="2">Multi-pass membrane protein</topology>
    </subcellularLocation>
</comment>
<keyword evidence="18" id="KW-0175">Coiled coil</keyword>
<feature type="coiled-coil region" evidence="18">
    <location>
        <begin position="690"/>
        <end position="717"/>
    </location>
</feature>
<keyword evidence="11" id="KW-0067">ATP-binding</keyword>
<dbReference type="InterPro" id="IPR008207">
    <property type="entry name" value="Sig_transdc_His_kin_Hpt_dom"/>
</dbReference>
<feature type="domain" description="HPt" evidence="23">
    <location>
        <begin position="1279"/>
        <end position="1376"/>
    </location>
</feature>
<dbReference type="Gene3D" id="3.40.50.2300">
    <property type="match status" value="2"/>
</dbReference>
<evidence type="ECO:0000256" key="9">
    <source>
        <dbReference type="ARBA" id="ARBA00022741"/>
    </source>
</evidence>
<evidence type="ECO:0000256" key="11">
    <source>
        <dbReference type="ARBA" id="ARBA00022840"/>
    </source>
</evidence>
<dbReference type="EC" id="2.7.13.3" evidence="4"/>
<keyword evidence="8 19" id="KW-0812">Transmembrane</keyword>
<evidence type="ECO:0000259" key="20">
    <source>
        <dbReference type="PROSITE" id="PS50109"/>
    </source>
</evidence>
<evidence type="ECO:0000256" key="14">
    <source>
        <dbReference type="ARBA" id="ARBA00023136"/>
    </source>
</evidence>
<dbReference type="FunFam" id="1.10.287.130:FF:000003">
    <property type="entry name" value="Histidine kinase"/>
    <property type="match status" value="1"/>
</dbReference>
<dbReference type="CDD" id="cd00082">
    <property type="entry name" value="HisKA"/>
    <property type="match status" value="1"/>
</dbReference>
<evidence type="ECO:0000256" key="3">
    <source>
        <dbReference type="ARBA" id="ARBA00006402"/>
    </source>
</evidence>
<evidence type="ECO:0000256" key="7">
    <source>
        <dbReference type="ARBA" id="ARBA00022679"/>
    </source>
</evidence>
<dbReference type="PROSITE" id="PS50109">
    <property type="entry name" value="HIS_KIN"/>
    <property type="match status" value="1"/>
</dbReference>
<dbReference type="InterPro" id="IPR036097">
    <property type="entry name" value="HisK_dim/P_sf"/>
</dbReference>
<evidence type="ECO:0000259" key="21">
    <source>
        <dbReference type="PROSITE" id="PS50110"/>
    </source>
</evidence>
<dbReference type="InterPro" id="IPR000014">
    <property type="entry name" value="PAS"/>
</dbReference>
<feature type="transmembrane region" description="Helical" evidence="19">
    <location>
        <begin position="148"/>
        <end position="169"/>
    </location>
</feature>
<reference evidence="24" key="1">
    <citation type="journal article" date="2020" name="mSystems">
        <title>Genome- and Community-Level Interaction Insights into Carbon Utilization and Element Cycling Functions of Hydrothermarchaeota in Hydrothermal Sediment.</title>
        <authorList>
            <person name="Zhou Z."/>
            <person name="Liu Y."/>
            <person name="Xu W."/>
            <person name="Pan J."/>
            <person name="Luo Z.H."/>
            <person name="Li M."/>
        </authorList>
    </citation>
    <scope>NUCLEOTIDE SEQUENCE [LARGE SCALE GENOMIC DNA]</scope>
    <source>
        <strain evidence="24">SpSt-374</strain>
    </source>
</reference>
<keyword evidence="5" id="KW-1003">Cell membrane</keyword>
<evidence type="ECO:0000259" key="23">
    <source>
        <dbReference type="PROSITE" id="PS50894"/>
    </source>
</evidence>
<evidence type="ECO:0000256" key="15">
    <source>
        <dbReference type="ARBA" id="ARBA00074306"/>
    </source>
</evidence>
<dbReference type="SMART" id="SM00387">
    <property type="entry name" value="HATPase_c"/>
    <property type="match status" value="1"/>
</dbReference>
<evidence type="ECO:0000256" key="5">
    <source>
        <dbReference type="ARBA" id="ARBA00022475"/>
    </source>
</evidence>
<evidence type="ECO:0000256" key="8">
    <source>
        <dbReference type="ARBA" id="ARBA00022692"/>
    </source>
</evidence>
<evidence type="ECO:0000256" key="10">
    <source>
        <dbReference type="ARBA" id="ARBA00022777"/>
    </source>
</evidence>
<dbReference type="Gene3D" id="1.20.120.160">
    <property type="entry name" value="HPT domain"/>
    <property type="match status" value="1"/>
</dbReference>
<keyword evidence="7" id="KW-0808">Transferase</keyword>
<dbReference type="InterPro" id="IPR001789">
    <property type="entry name" value="Sig_transdc_resp-reg_receiver"/>
</dbReference>
<evidence type="ECO:0000256" key="13">
    <source>
        <dbReference type="ARBA" id="ARBA00023012"/>
    </source>
</evidence>
<dbReference type="InterPro" id="IPR003661">
    <property type="entry name" value="HisK_dim/P_dom"/>
</dbReference>
<dbReference type="SMART" id="SM00448">
    <property type="entry name" value="REC"/>
    <property type="match status" value="2"/>
</dbReference>
<dbReference type="SMART" id="SM00388">
    <property type="entry name" value="HisKA"/>
    <property type="match status" value="1"/>
</dbReference>
<feature type="modified residue" description="Phosphohistidine" evidence="16">
    <location>
        <position position="1318"/>
    </location>
</feature>
<keyword evidence="14 19" id="KW-0472">Membrane</keyword>
<dbReference type="Gene3D" id="3.30.565.10">
    <property type="entry name" value="Histidine kinase-like ATPase, C-terminal domain"/>
    <property type="match status" value="1"/>
</dbReference>
<dbReference type="PRINTS" id="PR00344">
    <property type="entry name" value="BCTRLSENSOR"/>
</dbReference>
<feature type="transmembrane region" description="Helical" evidence="19">
    <location>
        <begin position="90"/>
        <end position="106"/>
    </location>
</feature>
<dbReference type="InterPro" id="IPR013655">
    <property type="entry name" value="PAS_fold_3"/>
</dbReference>